<evidence type="ECO:0008006" key="4">
    <source>
        <dbReference type="Google" id="ProtNLM"/>
    </source>
</evidence>
<name>A0A2A9HJ69_TEPT2</name>
<keyword evidence="1" id="KW-0732">Signal</keyword>
<protein>
    <recommendedName>
        <fullName evidence="4">Peptidase M23 domain-containing protein</fullName>
    </recommendedName>
</protein>
<evidence type="ECO:0000313" key="3">
    <source>
        <dbReference type="Proteomes" id="UP000223071"/>
    </source>
</evidence>
<accession>A0A2A9HJ69</accession>
<dbReference type="Proteomes" id="UP000223071">
    <property type="component" value="Unassembled WGS sequence"/>
</dbReference>
<reference evidence="2 3" key="1">
    <citation type="submission" date="2017-09" db="EMBL/GenBank/DDBJ databases">
        <title>Sequencing the genomes of two abundant thermophiles in Great Basin hot springs: Thermocrinis jamiesonii and novel Chloroflexi Thermoflexus hugenholtzii.</title>
        <authorList>
            <person name="Hedlund B."/>
        </authorList>
    </citation>
    <scope>NUCLEOTIDE SEQUENCE [LARGE SCALE GENOMIC DNA]</scope>
    <source>
        <strain evidence="2 3">G233</strain>
    </source>
</reference>
<keyword evidence="3" id="KW-1185">Reference proteome</keyword>
<sequence length="249" mass="26614">MKRVAVIVACATVTLASFTAERSAGALATQVWVMPAHQNGGASVADYGLHFDDYAGLGAYDYSGSLSLSTPVYVRAMAPVTQAYPVRYWYFLAEDCRVRARMQRLVAGTWVTDYDHDIDILHVSTASVSSGYTSAVSSAGQWLASVVANPGYCGTSALHLHMAMRPSAYVAVVDKTDDTCWANGSECSVMGGKSVGLHGPSATSCPGYRVGSTINRSGGVGYSPSWIPYSCQNWSLRWRSPDTPAFEAH</sequence>
<proteinExistence type="predicted"/>
<evidence type="ECO:0000313" key="2">
    <source>
        <dbReference type="EMBL" id="PFG75180.1"/>
    </source>
</evidence>
<comment type="caution">
    <text evidence="2">The sequence shown here is derived from an EMBL/GenBank/DDBJ whole genome shotgun (WGS) entry which is preliminary data.</text>
</comment>
<feature type="chain" id="PRO_5012676447" description="Peptidase M23 domain-containing protein" evidence="1">
    <location>
        <begin position="20"/>
        <end position="249"/>
    </location>
</feature>
<organism evidence="2 3">
    <name type="scientific">Tepidiforma thermophila (strain KCTC 52669 / CGMCC 1.13589 / G233)</name>
    <dbReference type="NCBI Taxonomy" id="2761530"/>
    <lineage>
        <taxon>Bacteria</taxon>
        <taxon>Bacillati</taxon>
        <taxon>Chloroflexota</taxon>
        <taxon>Tepidiformia</taxon>
        <taxon>Tepidiformales</taxon>
        <taxon>Tepidiformaceae</taxon>
        <taxon>Tepidiforma</taxon>
    </lineage>
</organism>
<dbReference type="AlphaFoldDB" id="A0A2A9HJ69"/>
<dbReference type="EMBL" id="PDJQ01000001">
    <property type="protein sequence ID" value="PFG75180.1"/>
    <property type="molecule type" value="Genomic_DNA"/>
</dbReference>
<gene>
    <name evidence="2" type="ORF">A9A59_2446</name>
</gene>
<evidence type="ECO:0000256" key="1">
    <source>
        <dbReference type="SAM" id="SignalP"/>
    </source>
</evidence>
<feature type="signal peptide" evidence="1">
    <location>
        <begin position="1"/>
        <end position="19"/>
    </location>
</feature>